<sequence>MKQKVVKFLKQVLTMALAIVLCLGTALPALAAPTPVTGGSEGNHAKITLKKTLNLADNLTVPSATFQYTLTPEDIDGDDEQITVMPAISVSDITFSSTDTAASTEDGVASYSKESAAFPANSVTFPRAGVYTYTLAETPNTYIPGATETITYDNATYIVKLYVKNGSNGCYVDTVEAWTTDDAGQPEAKIDPTPGSSDMEFVNNYSKTTGSEDPCESISNLRLLKTVAGDYADKSKYFTFTVKVTAPSSAPAATYKAYVANYDPTRDTYTVVTSPDNYSGTIQNDTYGNYIEFTSGINETIKLKHYQTLIFADMPIGTFYEMQEAATPDYKGKVDLNQGGTITSYTAPGENMAVSTNDANSGNEARIVQTQSWNAAAFENEHAAAPITPTGVIIDNLPFILLLAVAVGALILFVAVKARRRRGYTSR</sequence>
<comment type="caution">
    <text evidence="5">The sequence shown here is derived from an EMBL/GenBank/DDBJ whole genome shotgun (WGS) entry which is preliminary data.</text>
</comment>
<dbReference type="InterPro" id="IPR038174">
    <property type="entry name" value="Strep_pil_link_sf"/>
</dbReference>
<evidence type="ECO:0000313" key="5">
    <source>
        <dbReference type="EMBL" id="RFZ79611.1"/>
    </source>
</evidence>
<keyword evidence="1" id="KW-0472">Membrane</keyword>
<dbReference type="Pfam" id="PF24547">
    <property type="entry name" value="DUF7601"/>
    <property type="match status" value="1"/>
</dbReference>
<feature type="transmembrane region" description="Helical" evidence="1">
    <location>
        <begin position="397"/>
        <end position="416"/>
    </location>
</feature>
<feature type="domain" description="Streptococcal pilin isopeptide linkage" evidence="3">
    <location>
        <begin position="48"/>
        <end position="205"/>
    </location>
</feature>
<dbReference type="RefSeq" id="WP_117416375.1">
    <property type="nucleotide sequence ID" value="NZ_QOHO01000021.1"/>
</dbReference>
<dbReference type="Gene3D" id="2.60.40.1140">
    <property type="entry name" value="Collagen-binding surface protein Cna, B-type domain"/>
    <property type="match status" value="1"/>
</dbReference>
<dbReference type="EMBL" id="QOHO01000021">
    <property type="protein sequence ID" value="RFZ79611.1"/>
    <property type="molecule type" value="Genomic_DNA"/>
</dbReference>
<evidence type="ECO:0000259" key="4">
    <source>
        <dbReference type="Pfam" id="PF24547"/>
    </source>
</evidence>
<feature type="domain" description="DUF7601" evidence="4">
    <location>
        <begin position="220"/>
        <end position="346"/>
    </location>
</feature>
<evidence type="ECO:0000256" key="1">
    <source>
        <dbReference type="SAM" id="Phobius"/>
    </source>
</evidence>
<keyword evidence="1" id="KW-0812">Transmembrane</keyword>
<dbReference type="OrthoDB" id="3191594at2"/>
<feature type="signal peptide" evidence="2">
    <location>
        <begin position="1"/>
        <end position="31"/>
    </location>
</feature>
<evidence type="ECO:0000256" key="2">
    <source>
        <dbReference type="SAM" id="SignalP"/>
    </source>
</evidence>
<dbReference type="Gene3D" id="2.60.40.3050">
    <property type="match status" value="1"/>
</dbReference>
<dbReference type="Pfam" id="PF12892">
    <property type="entry name" value="FctA"/>
    <property type="match status" value="1"/>
</dbReference>
<dbReference type="Proteomes" id="UP000260680">
    <property type="component" value="Unassembled WGS sequence"/>
</dbReference>
<accession>A0A3E2NFF1</accession>
<evidence type="ECO:0000259" key="3">
    <source>
        <dbReference type="Pfam" id="PF12892"/>
    </source>
</evidence>
<evidence type="ECO:0000313" key="6">
    <source>
        <dbReference type="Proteomes" id="UP000260680"/>
    </source>
</evidence>
<gene>
    <name evidence="5" type="ORF">DS742_07500</name>
</gene>
<reference evidence="5 6" key="1">
    <citation type="submission" date="2018-07" db="EMBL/GenBank/DDBJ databases">
        <title>New species, Clostridium PI-S10-A1B.</title>
        <authorList>
            <person name="Krishna G."/>
            <person name="Summeta K."/>
            <person name="Shikha S."/>
            <person name="Prabhu P.B."/>
            <person name="Suresh K."/>
        </authorList>
    </citation>
    <scope>NUCLEOTIDE SEQUENCE [LARGE SCALE GENOMIC DNA]</scope>
    <source>
        <strain evidence="5 6">PI-S10-A1B</strain>
    </source>
</reference>
<keyword evidence="2" id="KW-0732">Signal</keyword>
<keyword evidence="1" id="KW-1133">Transmembrane helix</keyword>
<feature type="chain" id="PRO_5017824178" evidence="2">
    <location>
        <begin position="32"/>
        <end position="427"/>
    </location>
</feature>
<organism evidence="5 6">
    <name type="scientific">Lacrimispora amygdalina</name>
    <dbReference type="NCBI Taxonomy" id="253257"/>
    <lineage>
        <taxon>Bacteria</taxon>
        <taxon>Bacillati</taxon>
        <taxon>Bacillota</taxon>
        <taxon>Clostridia</taxon>
        <taxon>Lachnospirales</taxon>
        <taxon>Lachnospiraceae</taxon>
        <taxon>Lacrimispora</taxon>
    </lineage>
</organism>
<proteinExistence type="predicted"/>
<protein>
    <submittedName>
        <fullName evidence="5">Uncharacterized protein</fullName>
    </submittedName>
</protein>
<dbReference type="InterPro" id="IPR055382">
    <property type="entry name" value="DUF7601"/>
</dbReference>
<dbReference type="InterPro" id="IPR022464">
    <property type="entry name" value="Strep_pil_isopept_link"/>
</dbReference>
<dbReference type="AlphaFoldDB" id="A0A3E2NFF1"/>
<name>A0A3E2NFF1_9FIRM</name>